<keyword evidence="1" id="KW-1188">Viral release from host cell</keyword>
<protein>
    <submittedName>
        <fullName evidence="5">HK97 family phage prohead protease</fullName>
    </submittedName>
</protein>
<evidence type="ECO:0000256" key="2">
    <source>
        <dbReference type="ARBA" id="ARBA00022670"/>
    </source>
</evidence>
<dbReference type="RefSeq" id="WP_242149561.1">
    <property type="nucleotide sequence ID" value="NZ_CP093379.1"/>
</dbReference>
<dbReference type="EMBL" id="CP093379">
    <property type="protein sequence ID" value="UNM96289.1"/>
    <property type="molecule type" value="Genomic_DNA"/>
</dbReference>
<dbReference type="NCBIfam" id="TIGR01543">
    <property type="entry name" value="proheadase_HK97"/>
    <property type="match status" value="1"/>
</dbReference>
<evidence type="ECO:0000256" key="1">
    <source>
        <dbReference type="ARBA" id="ARBA00022612"/>
    </source>
</evidence>
<keyword evidence="3" id="KW-0378">Hydrolase</keyword>
<dbReference type="Proteomes" id="UP000829542">
    <property type="component" value="Chromosome"/>
</dbReference>
<sequence>MELRAAEGLKVKDQRVTGYAAVFDSVADLGAFKEVIRKGAFSNALKSGVNIRALGFHADNALLGTTKAGTLTLREDEKGLFFDLLLPDTTHGRDIAELVARGDISGCSFGFFPVDEIWNGELRELLDLELVEITLTPNPAYTDTSVALRSKINRRKSVQRLWLDTVL</sequence>
<keyword evidence="6" id="KW-1185">Reference proteome</keyword>
<gene>
    <name evidence="5" type="ORF">MMG00_14025</name>
</gene>
<dbReference type="InterPro" id="IPR054613">
    <property type="entry name" value="Peptidase_S78_dom"/>
</dbReference>
<dbReference type="Pfam" id="PF04586">
    <property type="entry name" value="Peptidase_S78"/>
    <property type="match status" value="1"/>
</dbReference>
<evidence type="ECO:0000256" key="3">
    <source>
        <dbReference type="ARBA" id="ARBA00022801"/>
    </source>
</evidence>
<name>A0ABY3X3L5_9GAMM</name>
<evidence type="ECO:0000313" key="5">
    <source>
        <dbReference type="EMBL" id="UNM96289.1"/>
    </source>
</evidence>
<dbReference type="GO" id="GO:0008233">
    <property type="term" value="F:peptidase activity"/>
    <property type="evidence" value="ECO:0007669"/>
    <property type="project" value="UniProtKB-KW"/>
</dbReference>
<organism evidence="5 6">
    <name type="scientific">Ignatzschineria rhizosphaerae</name>
    <dbReference type="NCBI Taxonomy" id="2923279"/>
    <lineage>
        <taxon>Bacteria</taxon>
        <taxon>Pseudomonadati</taxon>
        <taxon>Pseudomonadota</taxon>
        <taxon>Gammaproteobacteria</taxon>
        <taxon>Cardiobacteriales</taxon>
        <taxon>Ignatzschineriaceae</taxon>
        <taxon>Ignatzschineria</taxon>
    </lineage>
</organism>
<accession>A0ABY3X3L5</accession>
<evidence type="ECO:0000259" key="4">
    <source>
        <dbReference type="Pfam" id="PF04586"/>
    </source>
</evidence>
<dbReference type="GO" id="GO:0006508">
    <property type="term" value="P:proteolysis"/>
    <property type="evidence" value="ECO:0007669"/>
    <property type="project" value="UniProtKB-KW"/>
</dbReference>
<feature type="domain" description="Prohead serine protease" evidence="4">
    <location>
        <begin position="12"/>
        <end position="150"/>
    </location>
</feature>
<proteinExistence type="predicted"/>
<dbReference type="InterPro" id="IPR006433">
    <property type="entry name" value="Prohead_protease"/>
</dbReference>
<keyword evidence="2 5" id="KW-0645">Protease</keyword>
<evidence type="ECO:0000313" key="6">
    <source>
        <dbReference type="Proteomes" id="UP000829542"/>
    </source>
</evidence>
<reference evidence="5 6" key="1">
    <citation type="submission" date="2022-03" db="EMBL/GenBank/DDBJ databases">
        <title>Ignatzschineria rhizosphaerae HR5S32.</title>
        <authorList>
            <person name="Sun J.Q."/>
            <person name="Feng J.Y."/>
        </authorList>
    </citation>
    <scope>NUCLEOTIDE SEQUENCE [LARGE SCALE GENOMIC DNA]</scope>
    <source>
        <strain evidence="5 6">HR5S32</strain>
    </source>
</reference>